<protein>
    <submittedName>
        <fullName evidence="4">TonB-dependent receptor</fullName>
    </submittedName>
</protein>
<dbReference type="NCBIfam" id="TIGR04056">
    <property type="entry name" value="OMP_RagA_SusC"/>
    <property type="match status" value="1"/>
</dbReference>
<keyword evidence="4" id="KW-0675">Receptor</keyword>
<evidence type="ECO:0000256" key="1">
    <source>
        <dbReference type="PROSITE-ProRule" id="PRU01360"/>
    </source>
</evidence>
<proteinExistence type="inferred from homology"/>
<evidence type="ECO:0000259" key="3">
    <source>
        <dbReference type="Pfam" id="PF07715"/>
    </source>
</evidence>
<dbReference type="RefSeq" id="WP_254158816.1">
    <property type="nucleotide sequence ID" value="NZ_JAHESF010000001.1"/>
</dbReference>
<dbReference type="Gene3D" id="2.170.130.10">
    <property type="entry name" value="TonB-dependent receptor, plug domain"/>
    <property type="match status" value="1"/>
</dbReference>
<evidence type="ECO:0000313" key="4">
    <source>
        <dbReference type="EMBL" id="MBT1695305.1"/>
    </source>
</evidence>
<dbReference type="GO" id="GO:0009279">
    <property type="term" value="C:cell outer membrane"/>
    <property type="evidence" value="ECO:0007669"/>
    <property type="project" value="UniProtKB-SubCell"/>
</dbReference>
<evidence type="ECO:0000313" key="5">
    <source>
        <dbReference type="Proteomes" id="UP001319200"/>
    </source>
</evidence>
<dbReference type="PROSITE" id="PS52016">
    <property type="entry name" value="TONB_DEPENDENT_REC_3"/>
    <property type="match status" value="1"/>
</dbReference>
<dbReference type="InterPro" id="IPR023996">
    <property type="entry name" value="TonB-dep_OMP_SusC/RagA"/>
</dbReference>
<dbReference type="InterPro" id="IPR012910">
    <property type="entry name" value="Plug_dom"/>
</dbReference>
<sequence>MTQTLLSSLKRARYVLALLCLLCTHHLHAQSLVVSGVVRDDNGGGLPGVNIVIKGTTTGTVTDADGKYSLEVPGPESVLSFSFIGYLSQDVTVGQQTTLDVVMSADITTLGEVVVVGYGTQEKVNMTGSVGAVKFDEKISSRSLSNVSSGLAGLVPGLTATQARGMAGNNSATLLIRGLGSVNNSGPLVVVDNVPDIDINLINFNDIESISVLKDAASASVYGSRGANGVILITTKSGKGLKKTVINYNGSYAISQPTSSYEFLADYPRAMTLQNLAASTNTAPSAFIFKNGTIDEWMAKGMVDPLAYPNTDWWDVILRNGSVANHTISATGGNDRSSFYISGGIMNEKGLQIYNDYNRYNMRFSYDYKLHSNMNTGIKLSGNWSDNVFALPEGFSESTSDNTAGEDLQYAIAGITPYDPVTGYFGGAMAYGEDASAYNPYTQYVNRQNHRKRQEVNPNIYIDWTPVKGLTARVDYNMNYYNQFSYSADIPNKAYNFQTQAFGTRIYVGDNAGISNTTNTGFKTQLNGRLNYTTDLGVSHKLGAMFVYSEEYWYDRSQFSSRLDRLHPSLHELDAALGTMTVGGNSSTEGLRSFIGRINYSAFDKYLLEISARYDGSSKFRPGNQYGFFPAISAGWRFNEESFMSGLPWLSNGKLRASYGSLGNISGVGRTQQQQTLSAGHYMSDPAAIAKGLVDAKLLNLDLTWEATRVMDIGLELGFIDNRLTAEFDYYDRLTTGMLLNTSLSMLLSGAYEAPKQNIGDLRNRGVELTLGWRDNFGDNISYSITANGSYNANYIEQWSGYLGRGATNNGNTVFLNMPYNYVYSYVDAGVAQTWQDVYNATPQGASPGDILRKDLNGDGRIDDNDRKAYPRIARDRPTTNYGINASVSWKGFDVNVLLQGARGRKDFWLTIYNTVNPNNKRYAFTPEHWSNPWTVENRDGAWPRLGGSNNTQQTTFWLDNMNYLRFKNIQIGYKIPASILERIKASSLRIYASAENLFTITKYRGLDPEKTSAGRDAYPLVKSYNIGINLGI</sequence>
<dbReference type="SUPFAM" id="SSF49464">
    <property type="entry name" value="Carboxypeptidase regulatory domain-like"/>
    <property type="match status" value="1"/>
</dbReference>
<keyword evidence="1" id="KW-0812">Transmembrane</keyword>
<gene>
    <name evidence="4" type="ORF">KK083_00365</name>
</gene>
<comment type="subcellular location">
    <subcellularLocation>
        <location evidence="1">Cell outer membrane</location>
        <topology evidence="1">Multi-pass membrane protein</topology>
    </subcellularLocation>
</comment>
<keyword evidence="1" id="KW-0998">Cell outer membrane</keyword>
<dbReference type="InterPro" id="IPR039426">
    <property type="entry name" value="TonB-dep_rcpt-like"/>
</dbReference>
<keyword evidence="1" id="KW-1134">Transmembrane beta strand</keyword>
<keyword evidence="2" id="KW-0732">Signal</keyword>
<accession>A0AAP2GM74</accession>
<dbReference type="NCBIfam" id="TIGR04057">
    <property type="entry name" value="SusC_RagA_signa"/>
    <property type="match status" value="1"/>
</dbReference>
<feature type="chain" id="PRO_5042946272" evidence="2">
    <location>
        <begin position="30"/>
        <end position="1033"/>
    </location>
</feature>
<comment type="caution">
    <text evidence="4">The sequence shown here is derived from an EMBL/GenBank/DDBJ whole genome shotgun (WGS) entry which is preliminary data.</text>
</comment>
<keyword evidence="1" id="KW-0472">Membrane</keyword>
<dbReference type="InterPro" id="IPR037066">
    <property type="entry name" value="Plug_dom_sf"/>
</dbReference>
<feature type="signal peptide" evidence="2">
    <location>
        <begin position="1"/>
        <end position="29"/>
    </location>
</feature>
<organism evidence="4 5">
    <name type="scientific">Chryseosolibacter histidini</name>
    <dbReference type="NCBI Taxonomy" id="2782349"/>
    <lineage>
        <taxon>Bacteria</taxon>
        <taxon>Pseudomonadati</taxon>
        <taxon>Bacteroidota</taxon>
        <taxon>Cytophagia</taxon>
        <taxon>Cytophagales</taxon>
        <taxon>Chryseotaleaceae</taxon>
        <taxon>Chryseosolibacter</taxon>
    </lineage>
</organism>
<dbReference type="Pfam" id="PF07715">
    <property type="entry name" value="Plug"/>
    <property type="match status" value="1"/>
</dbReference>
<dbReference type="SUPFAM" id="SSF56935">
    <property type="entry name" value="Porins"/>
    <property type="match status" value="1"/>
</dbReference>
<feature type="domain" description="TonB-dependent receptor plug" evidence="3">
    <location>
        <begin position="136"/>
        <end position="230"/>
    </location>
</feature>
<keyword evidence="5" id="KW-1185">Reference proteome</keyword>
<dbReference type="Proteomes" id="UP001319200">
    <property type="component" value="Unassembled WGS sequence"/>
</dbReference>
<reference evidence="4 5" key="1">
    <citation type="submission" date="2021-05" db="EMBL/GenBank/DDBJ databases">
        <title>A Polyphasic approach of four new species of the genus Ohtaekwangia: Ohtaekwangia histidinii sp. nov., Ohtaekwangia cretensis sp. nov., Ohtaekwangia indiensis sp. nov., Ohtaekwangia reichenbachii sp. nov. from diverse environment.</title>
        <authorList>
            <person name="Octaviana S."/>
        </authorList>
    </citation>
    <scope>NUCLEOTIDE SEQUENCE [LARGE SCALE GENOMIC DNA]</scope>
    <source>
        <strain evidence="4 5">PWU4</strain>
    </source>
</reference>
<dbReference type="EMBL" id="JAHESF010000001">
    <property type="protein sequence ID" value="MBT1695305.1"/>
    <property type="molecule type" value="Genomic_DNA"/>
</dbReference>
<dbReference type="AlphaFoldDB" id="A0AAP2GM74"/>
<name>A0AAP2GM74_9BACT</name>
<keyword evidence="1" id="KW-0813">Transport</keyword>
<evidence type="ECO:0000256" key="2">
    <source>
        <dbReference type="SAM" id="SignalP"/>
    </source>
</evidence>
<dbReference type="Pfam" id="PF13715">
    <property type="entry name" value="CarbopepD_reg_2"/>
    <property type="match status" value="1"/>
</dbReference>
<dbReference type="InterPro" id="IPR023997">
    <property type="entry name" value="TonB-dep_OMP_SusC/RagA_CS"/>
</dbReference>
<comment type="similarity">
    <text evidence="1">Belongs to the TonB-dependent receptor family.</text>
</comment>
<dbReference type="InterPro" id="IPR008969">
    <property type="entry name" value="CarboxyPept-like_regulatory"/>
</dbReference>
<dbReference type="Gene3D" id="2.60.40.1120">
    <property type="entry name" value="Carboxypeptidase-like, regulatory domain"/>
    <property type="match status" value="1"/>
</dbReference>